<accession>A0ABX8W565</accession>
<reference evidence="1 2" key="1">
    <citation type="submission" date="2020-01" db="EMBL/GenBank/DDBJ databases">
        <title>Vast differences in strain-level diversity in the gut microbiota of two closely related honey bee species.</title>
        <authorList>
            <person name="Ellegaard K.M."/>
            <person name="Suenami S."/>
            <person name="Miyazaki R."/>
            <person name="Engel P."/>
        </authorList>
    </citation>
    <scope>NUCLEOTIDE SEQUENCE [LARGE SCALE GENOMIC DNA]</scope>
    <source>
        <strain evidence="1 2">ESL0416</strain>
    </source>
</reference>
<name>A0ABX8W565_9LACO</name>
<protein>
    <submittedName>
        <fullName evidence="1">Uncharacterized protein</fullName>
    </submittedName>
</protein>
<dbReference type="Proteomes" id="UP000826550">
    <property type="component" value="Chromosome"/>
</dbReference>
<dbReference type="RefSeq" id="WP_220220560.1">
    <property type="nucleotide sequence ID" value="NZ_CP048268.1"/>
</dbReference>
<dbReference type="EMBL" id="CP048268">
    <property type="protein sequence ID" value="QYN52065.1"/>
    <property type="molecule type" value="Genomic_DNA"/>
</dbReference>
<keyword evidence="2" id="KW-1185">Reference proteome</keyword>
<gene>
    <name evidence="1" type="ORF">GYM71_00895</name>
</gene>
<organism evidence="1 2">
    <name type="scientific">Lactobacillus panisapium</name>
    <dbReference type="NCBI Taxonomy" id="2012495"/>
    <lineage>
        <taxon>Bacteria</taxon>
        <taxon>Bacillati</taxon>
        <taxon>Bacillota</taxon>
        <taxon>Bacilli</taxon>
        <taxon>Lactobacillales</taxon>
        <taxon>Lactobacillaceae</taxon>
        <taxon>Lactobacillus</taxon>
    </lineage>
</organism>
<sequence length="95" mass="11136">MDEVNRDNLILLLKQGIKDLYEYKCEKSINGALYIAVYSFDGFLDMVNILGAIGAYFNVDKRESFDGVHEYEYGFTINDCKEDLNKYVYKPNQRR</sequence>
<proteinExistence type="predicted"/>
<evidence type="ECO:0000313" key="1">
    <source>
        <dbReference type="EMBL" id="QYN52065.1"/>
    </source>
</evidence>
<evidence type="ECO:0000313" key="2">
    <source>
        <dbReference type="Proteomes" id="UP000826550"/>
    </source>
</evidence>